<dbReference type="SUPFAM" id="SSF56925">
    <property type="entry name" value="OMPA-like"/>
    <property type="match status" value="1"/>
</dbReference>
<keyword evidence="1 2" id="KW-0732">Signal</keyword>
<evidence type="ECO:0000256" key="2">
    <source>
        <dbReference type="SAM" id="SignalP"/>
    </source>
</evidence>
<dbReference type="InterPro" id="IPR027385">
    <property type="entry name" value="Beta-barrel_OMP"/>
</dbReference>
<feature type="signal peptide" evidence="2">
    <location>
        <begin position="1"/>
        <end position="19"/>
    </location>
</feature>
<proteinExistence type="predicted"/>
<dbReference type="EMBL" id="SNQI01000004">
    <property type="protein sequence ID" value="TEW72951.1"/>
    <property type="molecule type" value="Genomic_DNA"/>
</dbReference>
<accession>A0A4Y8AQC3</accession>
<gene>
    <name evidence="4" type="ORF">E2488_12215</name>
</gene>
<feature type="chain" id="PRO_5021471104" evidence="2">
    <location>
        <begin position="20"/>
        <end position="198"/>
    </location>
</feature>
<evidence type="ECO:0000313" key="4">
    <source>
        <dbReference type="EMBL" id="TEW72951.1"/>
    </source>
</evidence>
<name>A0A4Y8AQC3_9FLAO</name>
<feature type="domain" description="Outer membrane protein beta-barrel" evidence="3">
    <location>
        <begin position="8"/>
        <end position="190"/>
    </location>
</feature>
<evidence type="ECO:0000259" key="3">
    <source>
        <dbReference type="Pfam" id="PF13505"/>
    </source>
</evidence>
<dbReference type="InterPro" id="IPR011250">
    <property type="entry name" value="OMP/PagP_B-barrel"/>
</dbReference>
<reference evidence="4 5" key="1">
    <citation type="journal article" date="2011" name="J. Microbiol.">
        <title>Gramella jeungdoensis sp. nov., isolated from a solar saltern in Korea.</title>
        <authorList>
            <person name="Joung Y."/>
            <person name="Kim H."/>
            <person name="Jang T."/>
            <person name="Ahn T.S."/>
            <person name="Joh K."/>
        </authorList>
    </citation>
    <scope>NUCLEOTIDE SEQUENCE [LARGE SCALE GENOMIC DNA]</scope>
    <source>
        <strain evidence="4 5">KCTC 23123</strain>
    </source>
</reference>
<evidence type="ECO:0000256" key="1">
    <source>
        <dbReference type="ARBA" id="ARBA00022729"/>
    </source>
</evidence>
<protein>
    <submittedName>
        <fullName evidence="4">Porin family protein</fullName>
    </submittedName>
</protein>
<dbReference type="Proteomes" id="UP000298517">
    <property type="component" value="Unassembled WGS sequence"/>
</dbReference>
<evidence type="ECO:0000313" key="5">
    <source>
        <dbReference type="Proteomes" id="UP000298517"/>
    </source>
</evidence>
<dbReference type="OrthoDB" id="945117at2"/>
<sequence>MKKVFFLAITLAFTNVIFAQTEQGKFVLSGATGLQFISSNIDYEYDGQSLGDVTQSSFSIMPSIGYFVMDNLAVGLSANFSSTTQKDYGDKYTVTSTMLLPTALYYFPVEGQFKPLLQVGAGLMSAKEKYSYDGGSDEDKMSGLALNFGGGAAYFINDYVSLNFGLSYTMANLKNSDDSDFVQKQGNFAANIGFSVFL</sequence>
<dbReference type="AlphaFoldDB" id="A0A4Y8AQC3"/>
<dbReference type="Pfam" id="PF13505">
    <property type="entry name" value="OMP_b-brl"/>
    <property type="match status" value="1"/>
</dbReference>
<organism evidence="4 5">
    <name type="scientific">Gramella jeungdoensis</name>
    <dbReference type="NCBI Taxonomy" id="708091"/>
    <lineage>
        <taxon>Bacteria</taxon>
        <taxon>Pseudomonadati</taxon>
        <taxon>Bacteroidota</taxon>
        <taxon>Flavobacteriia</taxon>
        <taxon>Flavobacteriales</taxon>
        <taxon>Flavobacteriaceae</taxon>
        <taxon>Christiangramia</taxon>
    </lineage>
</organism>
<dbReference type="RefSeq" id="WP_134248654.1">
    <property type="nucleotide sequence ID" value="NZ_SNQI01000004.1"/>
</dbReference>
<keyword evidence="5" id="KW-1185">Reference proteome</keyword>
<comment type="caution">
    <text evidence="4">The sequence shown here is derived from an EMBL/GenBank/DDBJ whole genome shotgun (WGS) entry which is preliminary data.</text>
</comment>
<dbReference type="Gene3D" id="2.40.160.20">
    <property type="match status" value="1"/>
</dbReference>